<evidence type="ECO:0000313" key="2">
    <source>
        <dbReference type="EMBL" id="CAG8458257.1"/>
    </source>
</evidence>
<proteinExistence type="predicted"/>
<evidence type="ECO:0000313" key="3">
    <source>
        <dbReference type="Proteomes" id="UP000789405"/>
    </source>
</evidence>
<gene>
    <name evidence="2" type="ORF">DERYTH_LOCUS878</name>
</gene>
<dbReference type="EMBL" id="CAJVPY010000213">
    <property type="protein sequence ID" value="CAG8458257.1"/>
    <property type="molecule type" value="Genomic_DNA"/>
</dbReference>
<protein>
    <submittedName>
        <fullName evidence="2">453_t:CDS:1</fullName>
    </submittedName>
</protein>
<organism evidence="2 3">
    <name type="scientific">Dentiscutata erythropus</name>
    <dbReference type="NCBI Taxonomy" id="1348616"/>
    <lineage>
        <taxon>Eukaryota</taxon>
        <taxon>Fungi</taxon>
        <taxon>Fungi incertae sedis</taxon>
        <taxon>Mucoromycota</taxon>
        <taxon>Glomeromycotina</taxon>
        <taxon>Glomeromycetes</taxon>
        <taxon>Diversisporales</taxon>
        <taxon>Gigasporaceae</taxon>
        <taxon>Dentiscutata</taxon>
    </lineage>
</organism>
<dbReference type="PROSITE" id="PS51257">
    <property type="entry name" value="PROKAR_LIPOPROTEIN"/>
    <property type="match status" value="1"/>
</dbReference>
<keyword evidence="3" id="KW-1185">Reference proteome</keyword>
<sequence>MSISNTKYTSSTSNIESYNANTSTGGCNRCYKTKPIAKFTRQCGNEIKNSQKDY</sequence>
<accession>A0A9N8YX48</accession>
<dbReference type="Proteomes" id="UP000789405">
    <property type="component" value="Unassembled WGS sequence"/>
</dbReference>
<name>A0A9N8YX48_9GLOM</name>
<comment type="caution">
    <text evidence="2">The sequence shown here is derived from an EMBL/GenBank/DDBJ whole genome shotgun (WGS) entry which is preliminary data.</text>
</comment>
<evidence type="ECO:0000256" key="1">
    <source>
        <dbReference type="SAM" id="MobiDB-lite"/>
    </source>
</evidence>
<reference evidence="2" key="1">
    <citation type="submission" date="2021-06" db="EMBL/GenBank/DDBJ databases">
        <authorList>
            <person name="Kallberg Y."/>
            <person name="Tangrot J."/>
            <person name="Rosling A."/>
        </authorList>
    </citation>
    <scope>NUCLEOTIDE SEQUENCE</scope>
    <source>
        <strain evidence="2">MA453B</strain>
    </source>
</reference>
<feature type="region of interest" description="Disordered" evidence="1">
    <location>
        <begin position="1"/>
        <end position="22"/>
    </location>
</feature>
<dbReference type="AlphaFoldDB" id="A0A9N8YX48"/>